<feature type="domain" description="Metallo-beta-lactamase" evidence="12">
    <location>
        <begin position="65"/>
        <end position="254"/>
    </location>
</feature>
<dbReference type="CDD" id="cd16280">
    <property type="entry name" value="metallo-hydrolase-like_MBL-fold"/>
    <property type="match status" value="1"/>
</dbReference>
<evidence type="ECO:0000256" key="10">
    <source>
        <dbReference type="ARBA" id="ARBA00022833"/>
    </source>
</evidence>
<comment type="subcellular location">
    <subcellularLocation>
        <location evidence="3">Periplasm</location>
    </subcellularLocation>
</comment>
<protein>
    <recommendedName>
        <fullName evidence="5">beta-lactamase</fullName>
        <ecNumber evidence="5">3.5.2.6</ecNumber>
    </recommendedName>
</protein>
<dbReference type="EC" id="3.5.2.6" evidence="5"/>
<sequence>MFFSIALVVGCKAVSNEVSEAQPENTAKARLSELPDALTSSELFDTTILKPTQLFDNFYFVGYVSVGSFVIQTSDGIVLIDSMWTPNDAKTVIVPGMIELGLDPSDIKFVLITHGHSDHYGGAHYFEQEYGAKILMREQEWRFINNPEAPVLTDPFGNYSTEIPTPTTYTSLADKDVLNFGDTQVTILATPGHTPGATSLIISAEDDGEKHTVALWGGTGLPDTLEANKRYLQSLNYFQKVVNEKRADVTISNHPFSYNLIEKMTLLKQQKTSMPNPLVVGNEAINDYIDNELRNNVKEKISSLD</sequence>
<keyword evidence="10" id="KW-0862">Zinc</keyword>
<comment type="caution">
    <text evidence="13">The sequence shown here is derived from an EMBL/GenBank/DDBJ whole genome shotgun (WGS) entry which is preliminary data.</text>
</comment>
<dbReference type="SUPFAM" id="SSF56281">
    <property type="entry name" value="Metallo-hydrolase/oxidoreductase"/>
    <property type="match status" value="1"/>
</dbReference>
<dbReference type="InterPro" id="IPR001018">
    <property type="entry name" value="Beta-lactamase_class-B_CS"/>
</dbReference>
<keyword evidence="8" id="KW-0574">Periplasm</keyword>
<evidence type="ECO:0000256" key="7">
    <source>
        <dbReference type="ARBA" id="ARBA00022729"/>
    </source>
</evidence>
<dbReference type="InterPro" id="IPR050855">
    <property type="entry name" value="NDM-1-like"/>
</dbReference>
<dbReference type="EMBL" id="JAAAWO010000010">
    <property type="protein sequence ID" value="NDW16442.1"/>
    <property type="molecule type" value="Genomic_DNA"/>
</dbReference>
<evidence type="ECO:0000256" key="4">
    <source>
        <dbReference type="ARBA" id="ARBA00005250"/>
    </source>
</evidence>
<evidence type="ECO:0000313" key="13">
    <source>
        <dbReference type="EMBL" id="NDW16442.1"/>
    </source>
</evidence>
<evidence type="ECO:0000259" key="12">
    <source>
        <dbReference type="SMART" id="SM00849"/>
    </source>
</evidence>
<accession>A0A6N9TIW6</accession>
<dbReference type="PANTHER" id="PTHR42951">
    <property type="entry name" value="METALLO-BETA-LACTAMASE DOMAIN-CONTAINING"/>
    <property type="match status" value="1"/>
</dbReference>
<proteinExistence type="inferred from homology"/>
<evidence type="ECO:0000256" key="9">
    <source>
        <dbReference type="ARBA" id="ARBA00022801"/>
    </source>
</evidence>
<dbReference type="InterPro" id="IPR001279">
    <property type="entry name" value="Metallo-B-lactamas"/>
</dbReference>
<dbReference type="SMART" id="SM00849">
    <property type="entry name" value="Lactamase_B"/>
    <property type="match status" value="1"/>
</dbReference>
<dbReference type="Gene3D" id="3.60.15.10">
    <property type="entry name" value="Ribonuclease Z/Hydroxyacylglutathione hydrolase-like"/>
    <property type="match status" value="1"/>
</dbReference>
<evidence type="ECO:0000256" key="11">
    <source>
        <dbReference type="ARBA" id="ARBA00023251"/>
    </source>
</evidence>
<keyword evidence="14" id="KW-1185">Reference proteome</keyword>
<gene>
    <name evidence="13" type="ORF">GTQ48_13045</name>
</gene>
<keyword evidence="7" id="KW-0732">Signal</keyword>
<evidence type="ECO:0000313" key="14">
    <source>
        <dbReference type="Proteomes" id="UP000471381"/>
    </source>
</evidence>
<dbReference type="GO" id="GO:0008270">
    <property type="term" value="F:zinc ion binding"/>
    <property type="evidence" value="ECO:0007669"/>
    <property type="project" value="InterPro"/>
</dbReference>
<dbReference type="PROSITE" id="PS00743">
    <property type="entry name" value="BETA_LACTAMASE_B_1"/>
    <property type="match status" value="1"/>
</dbReference>
<evidence type="ECO:0000256" key="5">
    <source>
        <dbReference type="ARBA" id="ARBA00012865"/>
    </source>
</evidence>
<comment type="similarity">
    <text evidence="4">Belongs to the metallo-beta-lactamase superfamily. Class-B beta-lactamase family.</text>
</comment>
<evidence type="ECO:0000256" key="6">
    <source>
        <dbReference type="ARBA" id="ARBA00022723"/>
    </source>
</evidence>
<comment type="cofactor">
    <cofactor evidence="2">
        <name>Zn(2+)</name>
        <dbReference type="ChEBI" id="CHEBI:29105"/>
    </cofactor>
</comment>
<comment type="catalytic activity">
    <reaction evidence="1">
        <text>a beta-lactam + H2O = a substituted beta-amino acid</text>
        <dbReference type="Rhea" id="RHEA:20401"/>
        <dbReference type="ChEBI" id="CHEBI:15377"/>
        <dbReference type="ChEBI" id="CHEBI:35627"/>
        <dbReference type="ChEBI" id="CHEBI:140347"/>
        <dbReference type="EC" id="3.5.2.6"/>
    </reaction>
</comment>
<evidence type="ECO:0000256" key="1">
    <source>
        <dbReference type="ARBA" id="ARBA00001526"/>
    </source>
</evidence>
<dbReference type="AlphaFoldDB" id="A0A6N9TIW6"/>
<keyword evidence="9 13" id="KW-0378">Hydrolase</keyword>
<dbReference type="Proteomes" id="UP000471381">
    <property type="component" value="Unassembled WGS sequence"/>
</dbReference>
<dbReference type="GO" id="GO:0046677">
    <property type="term" value="P:response to antibiotic"/>
    <property type="evidence" value="ECO:0007669"/>
    <property type="project" value="UniProtKB-KW"/>
</dbReference>
<name>A0A6N9TIW6_9ALTE</name>
<dbReference type="GO" id="GO:0017001">
    <property type="term" value="P:antibiotic catabolic process"/>
    <property type="evidence" value="ECO:0007669"/>
    <property type="project" value="InterPro"/>
</dbReference>
<dbReference type="GO" id="GO:0042597">
    <property type="term" value="C:periplasmic space"/>
    <property type="evidence" value="ECO:0007669"/>
    <property type="project" value="UniProtKB-SubCell"/>
</dbReference>
<keyword evidence="6" id="KW-0479">Metal-binding</keyword>
<dbReference type="PANTHER" id="PTHR42951:SF17">
    <property type="entry name" value="METALLO-BETA-LACTAMASE DOMAIN-CONTAINING PROTEIN"/>
    <property type="match status" value="1"/>
</dbReference>
<dbReference type="GO" id="GO:0008800">
    <property type="term" value="F:beta-lactamase activity"/>
    <property type="evidence" value="ECO:0007669"/>
    <property type="project" value="UniProtKB-EC"/>
</dbReference>
<dbReference type="Pfam" id="PF00753">
    <property type="entry name" value="Lactamase_B"/>
    <property type="match status" value="1"/>
</dbReference>
<evidence type="ECO:0000256" key="2">
    <source>
        <dbReference type="ARBA" id="ARBA00001947"/>
    </source>
</evidence>
<evidence type="ECO:0000256" key="8">
    <source>
        <dbReference type="ARBA" id="ARBA00022764"/>
    </source>
</evidence>
<organism evidence="13 14">
    <name type="scientific">Alteromonas genovensis</name>
    <dbReference type="NCBI Taxonomy" id="471225"/>
    <lineage>
        <taxon>Bacteria</taxon>
        <taxon>Pseudomonadati</taxon>
        <taxon>Pseudomonadota</taxon>
        <taxon>Gammaproteobacteria</taxon>
        <taxon>Alteromonadales</taxon>
        <taxon>Alteromonadaceae</taxon>
        <taxon>Alteromonas/Salinimonas group</taxon>
        <taxon>Alteromonas</taxon>
    </lineage>
</organism>
<reference evidence="13 14" key="1">
    <citation type="submission" date="2020-01" db="EMBL/GenBank/DDBJ databases">
        <title>Genomes of bacteria type strains.</title>
        <authorList>
            <person name="Chen J."/>
            <person name="Zhu S."/>
            <person name="Yang J."/>
        </authorList>
    </citation>
    <scope>NUCLEOTIDE SEQUENCE [LARGE SCALE GENOMIC DNA]</scope>
    <source>
        <strain evidence="13 14">LMG 24078</strain>
    </source>
</reference>
<dbReference type="InterPro" id="IPR036866">
    <property type="entry name" value="RibonucZ/Hydroxyglut_hydro"/>
</dbReference>
<evidence type="ECO:0000256" key="3">
    <source>
        <dbReference type="ARBA" id="ARBA00004418"/>
    </source>
</evidence>
<keyword evidence="11" id="KW-0046">Antibiotic resistance</keyword>